<keyword evidence="4 5" id="KW-0408">Iron</keyword>
<evidence type="ECO:0000256" key="6">
    <source>
        <dbReference type="RuleBase" id="RU000461"/>
    </source>
</evidence>
<feature type="transmembrane region" description="Helical" evidence="7">
    <location>
        <begin position="12"/>
        <end position="33"/>
    </location>
</feature>
<dbReference type="AlphaFoldDB" id="W2LWS7"/>
<accession>W2LWS7</accession>
<evidence type="ECO:0000256" key="5">
    <source>
        <dbReference type="PIRSR" id="PIRSR602401-1"/>
    </source>
</evidence>
<dbReference type="Gene3D" id="1.10.630.10">
    <property type="entry name" value="Cytochrome P450"/>
    <property type="match status" value="1"/>
</dbReference>
<reference evidence="8" key="1">
    <citation type="submission" date="2013-11" db="EMBL/GenBank/DDBJ databases">
        <title>The Genome Sequence of Phytophthora parasitica CHvinca01.</title>
        <authorList>
            <consortium name="The Broad Institute Genomics Platform"/>
            <person name="Russ C."/>
            <person name="Tyler B."/>
            <person name="Panabieres F."/>
            <person name="Shan W."/>
            <person name="Tripathy S."/>
            <person name="Grunwald N."/>
            <person name="Machado M."/>
            <person name="Johnson C.S."/>
            <person name="Arredondo F."/>
            <person name="Hong C."/>
            <person name="Coffey M."/>
            <person name="Young S.K."/>
            <person name="Zeng Q."/>
            <person name="Gargeya S."/>
            <person name="Fitzgerald M."/>
            <person name="Abouelleil A."/>
            <person name="Alvarado L."/>
            <person name="Chapman S.B."/>
            <person name="Gainer-Dewar J."/>
            <person name="Goldberg J."/>
            <person name="Griggs A."/>
            <person name="Gujja S."/>
            <person name="Hansen M."/>
            <person name="Howarth C."/>
            <person name="Imamovic A."/>
            <person name="Ireland A."/>
            <person name="Larimer J."/>
            <person name="McCowan C."/>
            <person name="Murphy C."/>
            <person name="Pearson M."/>
            <person name="Poon T.W."/>
            <person name="Priest M."/>
            <person name="Roberts A."/>
            <person name="Saif S."/>
            <person name="Shea T."/>
            <person name="Sykes S."/>
            <person name="Wortman J."/>
            <person name="Nusbaum C."/>
            <person name="Birren B."/>
        </authorList>
    </citation>
    <scope>NUCLEOTIDE SEQUENCE [LARGE SCALE GENOMIC DNA]</scope>
    <source>
        <strain evidence="8">CHvinca01</strain>
    </source>
</reference>
<dbReference type="Pfam" id="PF00067">
    <property type="entry name" value="p450"/>
    <property type="match status" value="1"/>
</dbReference>
<dbReference type="PROSITE" id="PS00086">
    <property type="entry name" value="CYTOCHROME_P450"/>
    <property type="match status" value="1"/>
</dbReference>
<dbReference type="GO" id="GO:0006629">
    <property type="term" value="P:lipid metabolic process"/>
    <property type="evidence" value="ECO:0007669"/>
    <property type="project" value="UniProtKB-ARBA"/>
</dbReference>
<keyword evidence="7" id="KW-0812">Transmembrane</keyword>
<evidence type="ECO:0000256" key="3">
    <source>
        <dbReference type="ARBA" id="ARBA00023002"/>
    </source>
</evidence>
<dbReference type="GO" id="GO:0020037">
    <property type="term" value="F:heme binding"/>
    <property type="evidence" value="ECO:0007669"/>
    <property type="project" value="InterPro"/>
</dbReference>
<keyword evidence="5 6" id="KW-0349">Heme</keyword>
<keyword evidence="2 5" id="KW-0479">Metal-binding</keyword>
<evidence type="ECO:0000256" key="7">
    <source>
        <dbReference type="SAM" id="Phobius"/>
    </source>
</evidence>
<evidence type="ECO:0000313" key="8">
    <source>
        <dbReference type="EMBL" id="ETM01969.1"/>
    </source>
</evidence>
<dbReference type="GO" id="GO:0016705">
    <property type="term" value="F:oxidoreductase activity, acting on paired donors, with incorporation or reduction of molecular oxygen"/>
    <property type="evidence" value="ECO:0007669"/>
    <property type="project" value="InterPro"/>
</dbReference>
<dbReference type="VEuPathDB" id="FungiDB:PPTG_06767"/>
<evidence type="ECO:0008006" key="9">
    <source>
        <dbReference type="Google" id="ProtNLM"/>
    </source>
</evidence>
<evidence type="ECO:0000256" key="2">
    <source>
        <dbReference type="ARBA" id="ARBA00022723"/>
    </source>
</evidence>
<organism evidence="8">
    <name type="scientific">Phytophthora nicotianae</name>
    <name type="common">Potato buckeye rot agent</name>
    <name type="synonym">Phytophthora parasitica</name>
    <dbReference type="NCBI Taxonomy" id="4792"/>
    <lineage>
        <taxon>Eukaryota</taxon>
        <taxon>Sar</taxon>
        <taxon>Stramenopiles</taxon>
        <taxon>Oomycota</taxon>
        <taxon>Peronosporomycetes</taxon>
        <taxon>Peronosporales</taxon>
        <taxon>Peronosporaceae</taxon>
        <taxon>Phytophthora</taxon>
    </lineage>
</organism>
<dbReference type="Proteomes" id="UP000054423">
    <property type="component" value="Unassembled WGS sequence"/>
</dbReference>
<proteinExistence type="inferred from homology"/>
<dbReference type="PRINTS" id="PR00463">
    <property type="entry name" value="EP450I"/>
</dbReference>
<dbReference type="PANTHER" id="PTHR24296">
    <property type="entry name" value="CYTOCHROME P450"/>
    <property type="match status" value="1"/>
</dbReference>
<dbReference type="CDD" id="cd11064">
    <property type="entry name" value="CYP86A"/>
    <property type="match status" value="1"/>
</dbReference>
<keyword evidence="7" id="KW-0472">Membrane</keyword>
<keyword evidence="3 6" id="KW-0560">Oxidoreductase</keyword>
<dbReference type="SUPFAM" id="SSF48264">
    <property type="entry name" value="Cytochrome P450"/>
    <property type="match status" value="1"/>
</dbReference>
<gene>
    <name evidence="8" type="ORF">L917_01501</name>
</gene>
<sequence length="520" mass="58749">MDSPLQVDSNLPVNIGTLACVLVLISAFVMLGFSTKSASKNASSSLYLPSRIPIFGNTLSFAMNVGRYHEWVTGHSLERDGQPFALNLVGKSDVVYVSRPEHFEEILKTQNKNFIKSDSVRDTFDDFLGENIVLLNGEQWKFHRKVMVNLLTPRALREYITPVVQEKVLVLRNVLNEASRAKQTFDMNKLIRQFTLDTFVEIGLGCKLNLLTSGEEHPFEIAFDEANHLTSKRFSTPTWIWKPMRWLNIGSERRLRDAIGEMNEFIVNLIMDAMEQVSSLKESATENHRTCKNIITILLNNDQGIAPTLVRDIVLTGLEAGRNTTADTLVWLFHALSLNPRVEKKLRDEILTKMPKFKESDTYVPTYEEIQDLPYMEATIQETFRLFPSVPVIPYHCACDTVLKDGTFIPAGVDVFLYLYGAGRLASVWGLHVLSFMPERFLDEETGKLLQDPPAKNWAFGTGPRLCVGRNLAMVELKMVIATVVSQFTLAEEPGQDVQPIVDLTLTMKNPLMMRVEAAN</sequence>
<evidence type="ECO:0000256" key="4">
    <source>
        <dbReference type="ARBA" id="ARBA00023004"/>
    </source>
</evidence>
<dbReference type="InterPro" id="IPR002401">
    <property type="entry name" value="Cyt_P450_E_grp-I"/>
</dbReference>
<dbReference type="EMBL" id="KI677542">
    <property type="protein sequence ID" value="ETM01969.1"/>
    <property type="molecule type" value="Genomic_DNA"/>
</dbReference>
<dbReference type="GO" id="GO:0005506">
    <property type="term" value="F:iron ion binding"/>
    <property type="evidence" value="ECO:0007669"/>
    <property type="project" value="InterPro"/>
</dbReference>
<keyword evidence="7" id="KW-1133">Transmembrane helix</keyword>
<comment type="similarity">
    <text evidence="1 6">Belongs to the cytochrome P450 family.</text>
</comment>
<dbReference type="InterPro" id="IPR001128">
    <property type="entry name" value="Cyt_P450"/>
</dbReference>
<dbReference type="GO" id="GO:0004497">
    <property type="term" value="F:monooxygenase activity"/>
    <property type="evidence" value="ECO:0007669"/>
    <property type="project" value="UniProtKB-KW"/>
</dbReference>
<feature type="binding site" description="axial binding residue" evidence="5">
    <location>
        <position position="467"/>
    </location>
    <ligand>
        <name>heme</name>
        <dbReference type="ChEBI" id="CHEBI:30413"/>
    </ligand>
    <ligandPart>
        <name>Fe</name>
        <dbReference type="ChEBI" id="CHEBI:18248"/>
    </ligandPart>
</feature>
<dbReference type="PRINTS" id="PR00385">
    <property type="entry name" value="P450"/>
</dbReference>
<dbReference type="OrthoDB" id="1470350at2759"/>
<protein>
    <recommendedName>
        <fullName evidence="9">Cytochrome P450</fullName>
    </recommendedName>
</protein>
<dbReference type="InterPro" id="IPR036396">
    <property type="entry name" value="Cyt_P450_sf"/>
</dbReference>
<evidence type="ECO:0000256" key="1">
    <source>
        <dbReference type="ARBA" id="ARBA00010617"/>
    </source>
</evidence>
<comment type="cofactor">
    <cofactor evidence="5">
        <name>heme</name>
        <dbReference type="ChEBI" id="CHEBI:30413"/>
    </cofactor>
</comment>
<name>W2LWS7_PHYNI</name>
<dbReference type="InterPro" id="IPR017972">
    <property type="entry name" value="Cyt_P450_CS"/>
</dbReference>
<keyword evidence="6" id="KW-0503">Monooxygenase</keyword>